<accession>A0A6J7WGQ3</accession>
<dbReference type="GO" id="GO:0030246">
    <property type="term" value="F:carbohydrate binding"/>
    <property type="evidence" value="ECO:0007669"/>
    <property type="project" value="UniProtKB-KW"/>
</dbReference>
<organism evidence="2">
    <name type="scientific">uncultured Caudovirales phage</name>
    <dbReference type="NCBI Taxonomy" id="2100421"/>
    <lineage>
        <taxon>Viruses</taxon>
        <taxon>Duplodnaviria</taxon>
        <taxon>Heunggongvirae</taxon>
        <taxon>Uroviricota</taxon>
        <taxon>Caudoviricetes</taxon>
        <taxon>Peduoviridae</taxon>
        <taxon>Maltschvirus</taxon>
        <taxon>Maltschvirus maltsch</taxon>
    </lineage>
</organism>
<reference evidence="2" key="1">
    <citation type="submission" date="2020-05" db="EMBL/GenBank/DDBJ databases">
        <authorList>
            <person name="Chiriac C."/>
            <person name="Salcher M."/>
            <person name="Ghai R."/>
            <person name="Kavagutti S V."/>
        </authorList>
    </citation>
    <scope>NUCLEOTIDE SEQUENCE</scope>
</reference>
<protein>
    <submittedName>
        <fullName evidence="2">Concanavalin A-like lectin/glucanases superfamily</fullName>
    </submittedName>
</protein>
<dbReference type="Pfam" id="PF13385">
    <property type="entry name" value="Laminin_G_3"/>
    <property type="match status" value="1"/>
</dbReference>
<evidence type="ECO:0000313" key="2">
    <source>
        <dbReference type="EMBL" id="CAB5208561.1"/>
    </source>
</evidence>
<dbReference type="EMBL" id="LR796187">
    <property type="protein sequence ID" value="CAB4125304.1"/>
    <property type="molecule type" value="Genomic_DNA"/>
</dbReference>
<proteinExistence type="predicted"/>
<evidence type="ECO:0000313" key="1">
    <source>
        <dbReference type="EMBL" id="CAB4125304.1"/>
    </source>
</evidence>
<dbReference type="Gene3D" id="2.60.120.200">
    <property type="match status" value="1"/>
</dbReference>
<sequence>MTAKTTDFSGLLYYNPGSHGFNPVQQATINCANSIDEGATITVDLVTWGIPDGTVLVHTFPLTNISPLRFNISPISPVTNNRASFTIAVDADNTTASAQQSFDIQIRKTVTGPVLATKYSINVNDTSQDPQLLVMDLDPADYVPAGSPVTVTVTYSNIYAADGLGNSGSLFRYNGNIPTQPKAGDTFTFNGTTYTITVVYGADQYTDYNLYAVFFGPAIAPEGAIQVGSTIDIGPNGLTVPDASGQSHPGTLVAAPTFTTGGTAGSGNYFTLDGASQYIVVPSLQNSSFKSVTMSLWFSTAAYASGSLITKELSYKMRLGTGFISVLASHSGNLWEFSTNDTLDPVTAGWHHIAITISPDFIDWYLDGNRLLHLGGIGTLAANTQPFMIGSYGQGTSEFFAGKIGPARLYNYALTTQQVADYYNATKGRYQIGLASPYTVRAYVYGYTAQGNSSSTLTVNPIDYPDVINIPAGARAVGANWDITVTNITGPTAFNSYQNDNTLVYTINYGGTANFGSGEYVEFTW</sequence>
<dbReference type="InterPro" id="IPR013320">
    <property type="entry name" value="ConA-like_dom_sf"/>
</dbReference>
<gene>
    <name evidence="2" type="ORF">UFOVP181_70</name>
    <name evidence="1" type="ORF">UFOVP57_92</name>
</gene>
<keyword evidence="2" id="KW-0430">Lectin</keyword>
<dbReference type="SUPFAM" id="SSF49899">
    <property type="entry name" value="Concanavalin A-like lectins/glucanases"/>
    <property type="match status" value="1"/>
</dbReference>
<name>A0A6J7WGQ3_9CAUD</name>
<dbReference type="EMBL" id="LR798231">
    <property type="protein sequence ID" value="CAB5208561.1"/>
    <property type="molecule type" value="Genomic_DNA"/>
</dbReference>